<feature type="domain" description="Globin" evidence="6">
    <location>
        <begin position="2"/>
        <end position="136"/>
    </location>
</feature>
<organism evidence="7 8">
    <name type="scientific">Roseovarius rhodophyticola</name>
    <dbReference type="NCBI Taxonomy" id="3080827"/>
    <lineage>
        <taxon>Bacteria</taxon>
        <taxon>Pseudomonadati</taxon>
        <taxon>Pseudomonadota</taxon>
        <taxon>Alphaproteobacteria</taxon>
        <taxon>Rhodobacterales</taxon>
        <taxon>Roseobacteraceae</taxon>
        <taxon>Roseovarius</taxon>
    </lineage>
</organism>
<dbReference type="InterPro" id="IPR000971">
    <property type="entry name" value="Globin"/>
</dbReference>
<dbReference type="InterPro" id="IPR012292">
    <property type="entry name" value="Globin/Proto"/>
</dbReference>
<evidence type="ECO:0000256" key="1">
    <source>
        <dbReference type="ARBA" id="ARBA00022617"/>
    </source>
</evidence>
<evidence type="ECO:0000256" key="2">
    <source>
        <dbReference type="ARBA" id="ARBA00022621"/>
    </source>
</evidence>
<keyword evidence="8" id="KW-1185">Reference proteome</keyword>
<name>A0ABZ2TLC8_9RHOB</name>
<keyword evidence="2 5" id="KW-0561">Oxygen transport</keyword>
<evidence type="ECO:0000259" key="6">
    <source>
        <dbReference type="PROSITE" id="PS01033"/>
    </source>
</evidence>
<dbReference type="RefSeq" id="WP_339106895.1">
    <property type="nucleotide sequence ID" value="NZ_CP146606.1"/>
</dbReference>
<accession>A0ABZ2TLC8</accession>
<comment type="similarity">
    <text evidence="5">Belongs to the globin family.</text>
</comment>
<evidence type="ECO:0000256" key="4">
    <source>
        <dbReference type="ARBA" id="ARBA00023004"/>
    </source>
</evidence>
<keyword evidence="4" id="KW-0408">Iron</keyword>
<dbReference type="PANTHER" id="PTHR43396">
    <property type="entry name" value="FLAVOHEMOPROTEIN"/>
    <property type="match status" value="1"/>
</dbReference>
<dbReference type="Pfam" id="PF00042">
    <property type="entry name" value="Globin"/>
    <property type="match status" value="1"/>
</dbReference>
<evidence type="ECO:0000256" key="5">
    <source>
        <dbReference type="RuleBase" id="RU000356"/>
    </source>
</evidence>
<dbReference type="PANTHER" id="PTHR43396:SF3">
    <property type="entry name" value="FLAVOHEMOPROTEIN"/>
    <property type="match status" value="1"/>
</dbReference>
<dbReference type="InterPro" id="IPR009050">
    <property type="entry name" value="Globin-like_sf"/>
</dbReference>
<evidence type="ECO:0000256" key="3">
    <source>
        <dbReference type="ARBA" id="ARBA00022723"/>
    </source>
</evidence>
<dbReference type="EMBL" id="CP146606">
    <property type="protein sequence ID" value="WYK19905.1"/>
    <property type="molecule type" value="Genomic_DNA"/>
</dbReference>
<keyword evidence="5" id="KW-0813">Transport</keyword>
<proteinExistence type="inferred from homology"/>
<dbReference type="SUPFAM" id="SSF46458">
    <property type="entry name" value="Globin-like"/>
    <property type="match status" value="1"/>
</dbReference>
<dbReference type="Proteomes" id="UP001281305">
    <property type="component" value="Chromosome"/>
</dbReference>
<sequence>MPMSATDIELVQRSFAHVRAELETHSDVFYTALFERAPALRALFRDDLEGQGMKFMTTLRFVVRNLGDQKAMDEKLGQLGHAHATLGVKTAEFDPMEEALIDTIRNTLQDLFTPQLESAWRAAYAEARDTMVHSGGIVG</sequence>
<gene>
    <name evidence="7" type="ORF">RZS32_008705</name>
</gene>
<keyword evidence="1 5" id="KW-0349">Heme</keyword>
<evidence type="ECO:0000313" key="7">
    <source>
        <dbReference type="EMBL" id="WYK19905.1"/>
    </source>
</evidence>
<dbReference type="PROSITE" id="PS01033">
    <property type="entry name" value="GLOBIN"/>
    <property type="match status" value="1"/>
</dbReference>
<reference evidence="7 8" key="1">
    <citation type="submission" date="2024-02" db="EMBL/GenBank/DDBJ databases">
        <title>Roseovarius strain W115 nov., isolated from a marine algae.</title>
        <authorList>
            <person name="Lee M.W."/>
            <person name="Lee J.K."/>
            <person name="Kim J.M."/>
            <person name="Choi D.G."/>
            <person name="Baek J.H."/>
            <person name="Bayburt H."/>
            <person name="Jung J.J."/>
            <person name="Han D.M."/>
            <person name="Jeon C.O."/>
        </authorList>
    </citation>
    <scope>NUCLEOTIDE SEQUENCE [LARGE SCALE GENOMIC DNA]</scope>
    <source>
        <strain evidence="7 8">W115</strain>
    </source>
</reference>
<protein>
    <submittedName>
        <fullName evidence="7">Globin domain-containing protein</fullName>
    </submittedName>
</protein>
<evidence type="ECO:0000313" key="8">
    <source>
        <dbReference type="Proteomes" id="UP001281305"/>
    </source>
</evidence>
<dbReference type="Gene3D" id="1.10.490.10">
    <property type="entry name" value="Globins"/>
    <property type="match status" value="1"/>
</dbReference>
<keyword evidence="3" id="KW-0479">Metal-binding</keyword>